<dbReference type="Proteomes" id="UP000060016">
    <property type="component" value="Chromosome"/>
</dbReference>
<dbReference type="InterPro" id="IPR050570">
    <property type="entry name" value="Cell_wall_metabolism_enzyme"/>
</dbReference>
<name>A0A0K1RBN6_9CORY</name>
<feature type="domain" description="M23ase beta-sheet core" evidence="1">
    <location>
        <begin position="136"/>
        <end position="228"/>
    </location>
</feature>
<dbReference type="Pfam" id="PF01551">
    <property type="entry name" value="Peptidase_M23"/>
    <property type="match status" value="1"/>
</dbReference>
<dbReference type="GO" id="GO:0004222">
    <property type="term" value="F:metalloendopeptidase activity"/>
    <property type="evidence" value="ECO:0007669"/>
    <property type="project" value="TreeGrafter"/>
</dbReference>
<dbReference type="EMBL" id="CP012342">
    <property type="protein sequence ID" value="AKV58803.1"/>
    <property type="molecule type" value="Genomic_DNA"/>
</dbReference>
<dbReference type="STRING" id="156976.AK829_06045"/>
<accession>A0A0K1RBN6</accession>
<dbReference type="PANTHER" id="PTHR21666:SF270">
    <property type="entry name" value="MUREIN HYDROLASE ACTIVATOR ENVC"/>
    <property type="match status" value="1"/>
</dbReference>
<evidence type="ECO:0000259" key="1">
    <source>
        <dbReference type="Pfam" id="PF01551"/>
    </source>
</evidence>
<dbReference type="SUPFAM" id="SSF51261">
    <property type="entry name" value="Duplicated hybrid motif"/>
    <property type="match status" value="1"/>
</dbReference>
<dbReference type="RefSeq" id="WP_052205048.1">
    <property type="nucleotide sequence ID" value="NZ_CP012342.1"/>
</dbReference>
<dbReference type="CDD" id="cd12797">
    <property type="entry name" value="M23_peptidase"/>
    <property type="match status" value="1"/>
</dbReference>
<dbReference type="InterPro" id="IPR011055">
    <property type="entry name" value="Dup_hybrid_motif"/>
</dbReference>
<dbReference type="InterPro" id="IPR016047">
    <property type="entry name" value="M23ase_b-sheet_dom"/>
</dbReference>
<dbReference type="KEGG" id="crie:AK829_06045"/>
<dbReference type="PANTHER" id="PTHR21666">
    <property type="entry name" value="PEPTIDASE-RELATED"/>
    <property type="match status" value="1"/>
</dbReference>
<reference evidence="2 3" key="1">
    <citation type="submission" date="2015-08" db="EMBL/GenBank/DDBJ databases">
        <authorList>
            <person name="Babu N.S."/>
            <person name="Beckwith C.J."/>
            <person name="Beseler K.G."/>
            <person name="Brison A."/>
            <person name="Carone J.V."/>
            <person name="Caskin T.P."/>
            <person name="Diamond M."/>
            <person name="Durham M.E."/>
            <person name="Foxe J.M."/>
            <person name="Go M."/>
            <person name="Henderson B.A."/>
            <person name="Jones I.B."/>
            <person name="McGettigan J.A."/>
            <person name="Micheletti S.J."/>
            <person name="Nasrallah M.E."/>
            <person name="Ortiz D."/>
            <person name="Piller C.R."/>
            <person name="Privatt S.R."/>
            <person name="Schneider S.L."/>
            <person name="Sharp S."/>
            <person name="Smith T.C."/>
            <person name="Stanton J.D."/>
            <person name="Ullery H.E."/>
            <person name="Wilson R.J."/>
            <person name="Serrano M.G."/>
            <person name="Buck G."/>
            <person name="Lee V."/>
            <person name="Wang Y."/>
            <person name="Carvalho R."/>
            <person name="Voegtly L."/>
            <person name="Shi R."/>
            <person name="Duckworth R."/>
            <person name="Johnson A."/>
            <person name="Loviza R."/>
            <person name="Walstead R."/>
            <person name="Shah Z."/>
            <person name="Kiflezghi M."/>
            <person name="Wade K."/>
            <person name="Ball S.L."/>
            <person name="Bradley K.W."/>
            <person name="Asai D.J."/>
            <person name="Bowman C.A."/>
            <person name="Russell D.A."/>
            <person name="Pope W.H."/>
            <person name="Jacobs-Sera D."/>
            <person name="Hendrix R.W."/>
            <person name="Hatfull G.F."/>
        </authorList>
    </citation>
    <scope>NUCLEOTIDE SEQUENCE [LARGE SCALE GENOMIC DNA]</scope>
    <source>
        <strain evidence="2 3">PUDD_83A45</strain>
    </source>
</reference>
<organism evidence="2 3">
    <name type="scientific">Corynebacterium riegelii</name>
    <dbReference type="NCBI Taxonomy" id="156976"/>
    <lineage>
        <taxon>Bacteria</taxon>
        <taxon>Bacillati</taxon>
        <taxon>Actinomycetota</taxon>
        <taxon>Actinomycetes</taxon>
        <taxon>Mycobacteriales</taxon>
        <taxon>Corynebacteriaceae</taxon>
        <taxon>Corynebacterium</taxon>
    </lineage>
</organism>
<dbReference type="Gene3D" id="2.70.70.10">
    <property type="entry name" value="Glucose Permease (Domain IIA)"/>
    <property type="match status" value="1"/>
</dbReference>
<evidence type="ECO:0000313" key="3">
    <source>
        <dbReference type="Proteomes" id="UP000060016"/>
    </source>
</evidence>
<sequence>MFNSTRAGGKHRKQTANKGRVAMIAVTTGAVSTAGLSGAAAADILSSKPASSDVEIKLAADVNKLTDAPEMLTDAAPQVLAIAEFKPVENLTAQLAKAVEHSEEVAAADRAARMPVTVRPAEGAFTSGFGPRWGTMHNGIDIANANGTPIVAIQDGIVIDAGPAQGYGLWVRIQHEDGAVSLYGHMQSIDVSVGQHVTAGQQIAGMGNLGFSTGTHLHFEIHPDGTNPADPIPWLAERGVVI</sequence>
<dbReference type="AlphaFoldDB" id="A0A0K1RBN6"/>
<evidence type="ECO:0000313" key="2">
    <source>
        <dbReference type="EMBL" id="AKV58803.1"/>
    </source>
</evidence>
<gene>
    <name evidence="2" type="ORF">AK829_06045</name>
</gene>
<keyword evidence="3" id="KW-1185">Reference proteome</keyword>
<protein>
    <recommendedName>
        <fullName evidence="1">M23ase beta-sheet core domain-containing protein</fullName>
    </recommendedName>
</protein>
<dbReference type="PATRIC" id="fig|156976.3.peg.1200"/>
<proteinExistence type="predicted"/>